<dbReference type="NCBIfam" id="TIGR01451">
    <property type="entry name" value="B_ant_repeat"/>
    <property type="match status" value="4"/>
</dbReference>
<keyword evidence="1" id="KW-0732">Signal</keyword>
<keyword evidence="4" id="KW-1185">Reference proteome</keyword>
<dbReference type="OrthoDB" id="3584537at2"/>
<protein>
    <submittedName>
        <fullName evidence="3">Conserved repeat domain-containing protein</fullName>
    </submittedName>
</protein>
<gene>
    <name evidence="3" type="ORF">SAMN05661093_03115</name>
</gene>
<evidence type="ECO:0000313" key="4">
    <source>
        <dbReference type="Proteomes" id="UP000192674"/>
    </source>
</evidence>
<dbReference type="InterPro" id="IPR051172">
    <property type="entry name" value="Chlamydia_OmcB"/>
</dbReference>
<dbReference type="RefSeq" id="WP_084427056.1">
    <property type="nucleotide sequence ID" value="NZ_FWXV01000002.1"/>
</dbReference>
<name>A0A1W2DD17_KIBAR</name>
<feature type="domain" description="DUF7507" evidence="2">
    <location>
        <begin position="535"/>
        <end position="625"/>
    </location>
</feature>
<dbReference type="PANTHER" id="PTHR34819">
    <property type="entry name" value="LARGE CYSTEINE-RICH PERIPLASMIC PROTEIN OMCB"/>
    <property type="match status" value="1"/>
</dbReference>
<evidence type="ECO:0000256" key="1">
    <source>
        <dbReference type="SAM" id="SignalP"/>
    </source>
</evidence>
<dbReference type="PANTHER" id="PTHR34819:SF5">
    <property type="entry name" value="CONSERVED REPEAT DOMAIN PROTEIN"/>
    <property type="match status" value="1"/>
</dbReference>
<dbReference type="Proteomes" id="UP000192674">
    <property type="component" value="Unassembled WGS sequence"/>
</dbReference>
<dbReference type="Pfam" id="PF24346">
    <property type="entry name" value="DUF7507"/>
    <property type="match status" value="3"/>
</dbReference>
<dbReference type="AlphaFoldDB" id="A0A1W2DD17"/>
<evidence type="ECO:0000259" key="2">
    <source>
        <dbReference type="Pfam" id="PF24346"/>
    </source>
</evidence>
<dbReference type="InterPro" id="IPR047589">
    <property type="entry name" value="DUF11_rpt"/>
</dbReference>
<dbReference type="EMBL" id="FWXV01000002">
    <property type="protein sequence ID" value="SMC95164.1"/>
    <property type="molecule type" value="Genomic_DNA"/>
</dbReference>
<feature type="signal peptide" evidence="1">
    <location>
        <begin position="1"/>
        <end position="20"/>
    </location>
</feature>
<dbReference type="InterPro" id="IPR013783">
    <property type="entry name" value="Ig-like_fold"/>
</dbReference>
<reference evidence="3 4" key="1">
    <citation type="submission" date="2017-04" db="EMBL/GenBank/DDBJ databases">
        <authorList>
            <person name="Afonso C.L."/>
            <person name="Miller P.J."/>
            <person name="Scott M.A."/>
            <person name="Spackman E."/>
            <person name="Goraichik I."/>
            <person name="Dimitrov K.M."/>
            <person name="Suarez D.L."/>
            <person name="Swayne D.E."/>
        </authorList>
    </citation>
    <scope>NUCLEOTIDE SEQUENCE [LARGE SCALE GENOMIC DNA]</scope>
    <source>
        <strain evidence="3 4">DSM 43828</strain>
    </source>
</reference>
<feature type="domain" description="DUF7507" evidence="2">
    <location>
        <begin position="438"/>
        <end position="504"/>
    </location>
</feature>
<evidence type="ECO:0000313" key="3">
    <source>
        <dbReference type="EMBL" id="SMC95164.1"/>
    </source>
</evidence>
<proteinExistence type="predicted"/>
<dbReference type="GO" id="GO:0005975">
    <property type="term" value="P:carbohydrate metabolic process"/>
    <property type="evidence" value="ECO:0007669"/>
    <property type="project" value="UniProtKB-ARBA"/>
</dbReference>
<dbReference type="InterPro" id="IPR055354">
    <property type="entry name" value="DUF7507"/>
</dbReference>
<accession>A0A1W2DD17</accession>
<feature type="chain" id="PRO_5012574265" evidence="1">
    <location>
        <begin position="21"/>
        <end position="732"/>
    </location>
</feature>
<organism evidence="3 4">
    <name type="scientific">Kibdelosporangium aridum</name>
    <dbReference type="NCBI Taxonomy" id="2030"/>
    <lineage>
        <taxon>Bacteria</taxon>
        <taxon>Bacillati</taxon>
        <taxon>Actinomycetota</taxon>
        <taxon>Actinomycetes</taxon>
        <taxon>Pseudonocardiales</taxon>
        <taxon>Pseudonocardiaceae</taxon>
        <taxon>Kibdelosporangium</taxon>
    </lineage>
</organism>
<feature type="domain" description="DUF7507" evidence="2">
    <location>
        <begin position="635"/>
        <end position="721"/>
    </location>
</feature>
<sequence length="732" mass="75640">MRLVLVGLMLLAGLTAGARAAEEQPFLQAYTRILDGDFLSVGNGSLRCPTDADNAPVTGTGNTPQACAEAADRGNDRVNDNFFMQYSDVDSDPGTFNSSSASPELPRGAKVEYARLSWGGNTGVFADSTVKMCQARESETPAILPGGTPSQPIRLTVGSTTKDVTPTTFRVDPPGTYRGSSQLYSASADVTAAFTAETTPVTVANVWTPKGFGCAGGWSLTLVYSEPGAPKRQVFVFDGHVRQNTGEPTTTLQVNGFRAATPEVRLGLTAYEGDWGIGGDQFLVDNTAKGSNFFVSQANGSLNNFSVDARAFTAPIPVGATTLDLGFATTGDSYLVQSVAMSVAVPELQVAVTADKPAVHPGDQVTFTITVTNSGAVPVKDVKAGCGTIAALDPGQSQSVTCQVTAPQDDFKHTVKVTGSTSIGDVDGGASVPVEVLNPAVKITKQADKPAYRVGDPVTFTIKVDNAGDTPLTDIEVVDAKTPDCARKLSAPATFTCTATAPVPDDVNVAEAAASDRLGKRVTATAEAAVKVIRPNVRITKDVAPGVVRQGDTVTFTITVMNTGDTPLAKVGVVDDIPHCTKEVGELLAGAVQTYTCTQVAGSVGTTTKATVTGVDITQRSVTATDDAAYTVIHPGISIVLTTAGPYKPGDTVTFSVSVRNTGDVPLADVAVTDAIAPDCARTIGELKDKADYTCTMTAPTDDVTNLATVTGKPPVGPPVTGIGVAFVDVQL</sequence>
<dbReference type="Gene3D" id="2.60.40.10">
    <property type="entry name" value="Immunoglobulins"/>
    <property type="match status" value="1"/>
</dbReference>